<feature type="transmembrane region" description="Helical" evidence="1">
    <location>
        <begin position="39"/>
        <end position="60"/>
    </location>
</feature>
<evidence type="ECO:0000256" key="1">
    <source>
        <dbReference type="SAM" id="Phobius"/>
    </source>
</evidence>
<dbReference type="EMBL" id="DVNO01000012">
    <property type="protein sequence ID" value="HIU65345.1"/>
    <property type="molecule type" value="Genomic_DNA"/>
</dbReference>
<keyword evidence="1" id="KW-0472">Membrane</keyword>
<reference evidence="2" key="1">
    <citation type="submission" date="2020-10" db="EMBL/GenBank/DDBJ databases">
        <authorList>
            <person name="Gilroy R."/>
        </authorList>
    </citation>
    <scope>NUCLEOTIDE SEQUENCE</scope>
    <source>
        <strain evidence="2">CHK136-897</strain>
    </source>
</reference>
<reference evidence="2" key="2">
    <citation type="journal article" date="2021" name="PeerJ">
        <title>Extensive microbial diversity within the chicken gut microbiome revealed by metagenomics and culture.</title>
        <authorList>
            <person name="Gilroy R."/>
            <person name="Ravi A."/>
            <person name="Getino M."/>
            <person name="Pursley I."/>
            <person name="Horton D.L."/>
            <person name="Alikhan N.F."/>
            <person name="Baker D."/>
            <person name="Gharbi K."/>
            <person name="Hall N."/>
            <person name="Watson M."/>
            <person name="Adriaenssens E.M."/>
            <person name="Foster-Nyarko E."/>
            <person name="Jarju S."/>
            <person name="Secka A."/>
            <person name="Antonio M."/>
            <person name="Oren A."/>
            <person name="Chaudhuri R.R."/>
            <person name="La Ragione R."/>
            <person name="Hildebrand F."/>
            <person name="Pallen M.J."/>
        </authorList>
    </citation>
    <scope>NUCLEOTIDE SEQUENCE</scope>
    <source>
        <strain evidence="2">CHK136-897</strain>
    </source>
</reference>
<dbReference type="AlphaFoldDB" id="A0A9D1SMG0"/>
<organism evidence="2 3">
    <name type="scientific">Candidatus Enterousia avicola</name>
    <dbReference type="NCBI Taxonomy" id="2840787"/>
    <lineage>
        <taxon>Bacteria</taxon>
        <taxon>Pseudomonadati</taxon>
        <taxon>Pseudomonadota</taxon>
        <taxon>Alphaproteobacteria</taxon>
        <taxon>Candidatus Enterousia</taxon>
    </lineage>
</organism>
<feature type="transmembrane region" description="Helical" evidence="1">
    <location>
        <begin position="264"/>
        <end position="286"/>
    </location>
</feature>
<feature type="transmembrane region" description="Helical" evidence="1">
    <location>
        <begin position="182"/>
        <end position="204"/>
    </location>
</feature>
<evidence type="ECO:0000313" key="2">
    <source>
        <dbReference type="EMBL" id="HIU65345.1"/>
    </source>
</evidence>
<feature type="transmembrane region" description="Helical" evidence="1">
    <location>
        <begin position="210"/>
        <end position="238"/>
    </location>
</feature>
<accession>A0A9D1SMG0</accession>
<feature type="transmembrane region" description="Helical" evidence="1">
    <location>
        <begin position="80"/>
        <end position="100"/>
    </location>
</feature>
<protein>
    <submittedName>
        <fullName evidence="2">Uncharacterized protein</fullName>
    </submittedName>
</protein>
<name>A0A9D1SMG0_9PROT</name>
<keyword evidence="1" id="KW-1133">Transmembrane helix</keyword>
<feature type="transmembrane region" description="Helical" evidence="1">
    <location>
        <begin position="318"/>
        <end position="337"/>
    </location>
</feature>
<comment type="caution">
    <text evidence="2">The sequence shown here is derived from an EMBL/GenBank/DDBJ whole genome shotgun (WGS) entry which is preliminary data.</text>
</comment>
<keyword evidence="1" id="KW-0812">Transmembrane</keyword>
<evidence type="ECO:0000313" key="3">
    <source>
        <dbReference type="Proteomes" id="UP000824142"/>
    </source>
</evidence>
<sequence>MNEIANSFVESTAQCWGCPIFDRLFQIISYAAAAVYDKFAIFCVIIFCVLFAFYIINAFWKNMKDGVSDPFYQKSIKPVFINSIVALALLSMGVMFPRFITSITFEPVADLTLIYTQSMLKTDNSVVNEKVTYQPETINDEGFYRPQLRDKIIMLMKTTITQFQAYMKLGIAIMDKAFSLKALLGIGSLIKHILLFVIGLYLTYGFFKLFLYFCFYFADVIIAMTFFAFFFPLSLILISFKGGNAPNWILSLGKNVGTNQFKNLINSIVTLASAVITYTVIMVILAKFFSAQGQSAAEIMELITTGQIFADDLSTDNLAAMTIGSCIILVYVLNFIYSQIPQVTSMIMDSFGVSTKNDLSEQLAKDAMKLTSNVINTAVSIGKNILSGGETKDKKEGDKKAEKK</sequence>
<dbReference type="Proteomes" id="UP000824142">
    <property type="component" value="Unassembled WGS sequence"/>
</dbReference>
<proteinExistence type="predicted"/>
<gene>
    <name evidence="2" type="ORF">IAC63_01755</name>
</gene>